<dbReference type="AlphaFoldDB" id="A0A165L731"/>
<sequence length="325" mass="35505">MSSSKRGRKRNDTLPPNRARDVQRAFRARRAAHLQDRVDILETENAQLREMLHMPPPDRPVLGRGPTGKDKPLYPSKGYNLPELSKVVPGTFVRSGSPSTEPSSAHTTSSASPTASQTWSDMNMQSHVLPGVWDDQNALSGHPLDSSRSPSGIALPKPAPFPMAPIGSHPSPPLRQLSAHENAFFPPSSSTESYTPGSPAFGLRDAREQDAYHHSNPYPQTPSFNASYQPMHNHSVSCEMPISTHAFSNQHAPSPPSRESSVGSISGHRRSITSPDLHVLNVNSSFPQQLPPPPLSNAHSHMRHPGDNRGNLQMHNIMHSGQYNS</sequence>
<dbReference type="InParanoid" id="A0A165L731"/>
<organism evidence="2 3">
    <name type="scientific">Exidia glandulosa HHB12029</name>
    <dbReference type="NCBI Taxonomy" id="1314781"/>
    <lineage>
        <taxon>Eukaryota</taxon>
        <taxon>Fungi</taxon>
        <taxon>Dikarya</taxon>
        <taxon>Basidiomycota</taxon>
        <taxon>Agaricomycotina</taxon>
        <taxon>Agaricomycetes</taxon>
        <taxon>Auriculariales</taxon>
        <taxon>Exidiaceae</taxon>
        <taxon>Exidia</taxon>
    </lineage>
</organism>
<reference evidence="2 3" key="1">
    <citation type="journal article" date="2016" name="Mol. Biol. Evol.">
        <title>Comparative Genomics of Early-Diverging Mushroom-Forming Fungi Provides Insights into the Origins of Lignocellulose Decay Capabilities.</title>
        <authorList>
            <person name="Nagy L.G."/>
            <person name="Riley R."/>
            <person name="Tritt A."/>
            <person name="Adam C."/>
            <person name="Daum C."/>
            <person name="Floudas D."/>
            <person name="Sun H."/>
            <person name="Yadav J.S."/>
            <person name="Pangilinan J."/>
            <person name="Larsson K.H."/>
            <person name="Matsuura K."/>
            <person name="Barry K."/>
            <person name="Labutti K."/>
            <person name="Kuo R."/>
            <person name="Ohm R.A."/>
            <person name="Bhattacharya S.S."/>
            <person name="Shirouzu T."/>
            <person name="Yoshinaga Y."/>
            <person name="Martin F.M."/>
            <person name="Grigoriev I.V."/>
            <person name="Hibbett D.S."/>
        </authorList>
    </citation>
    <scope>NUCLEOTIDE SEQUENCE [LARGE SCALE GENOMIC DNA]</scope>
    <source>
        <strain evidence="2 3">HHB12029</strain>
    </source>
</reference>
<feature type="region of interest" description="Disordered" evidence="1">
    <location>
        <begin position="50"/>
        <end position="118"/>
    </location>
</feature>
<feature type="region of interest" description="Disordered" evidence="1">
    <location>
        <begin position="1"/>
        <end position="23"/>
    </location>
</feature>
<evidence type="ECO:0008006" key="4">
    <source>
        <dbReference type="Google" id="ProtNLM"/>
    </source>
</evidence>
<dbReference type="OrthoDB" id="2552152at2759"/>
<feature type="compositionally biased region" description="Polar residues" evidence="1">
    <location>
        <begin position="187"/>
        <end position="196"/>
    </location>
</feature>
<name>A0A165L731_EXIGL</name>
<dbReference type="EMBL" id="KV425930">
    <property type="protein sequence ID" value="KZV97448.1"/>
    <property type="molecule type" value="Genomic_DNA"/>
</dbReference>
<evidence type="ECO:0000256" key="1">
    <source>
        <dbReference type="SAM" id="MobiDB-lite"/>
    </source>
</evidence>
<proteinExistence type="predicted"/>
<accession>A0A165L731</accession>
<protein>
    <recommendedName>
        <fullName evidence="4">BZIP domain-containing protein</fullName>
    </recommendedName>
</protein>
<gene>
    <name evidence="2" type="ORF">EXIGLDRAFT_366711</name>
</gene>
<evidence type="ECO:0000313" key="3">
    <source>
        <dbReference type="Proteomes" id="UP000077266"/>
    </source>
</evidence>
<evidence type="ECO:0000313" key="2">
    <source>
        <dbReference type="EMBL" id="KZV97448.1"/>
    </source>
</evidence>
<feature type="region of interest" description="Disordered" evidence="1">
    <location>
        <begin position="133"/>
        <end position="176"/>
    </location>
</feature>
<keyword evidence="3" id="KW-1185">Reference proteome</keyword>
<dbReference type="Proteomes" id="UP000077266">
    <property type="component" value="Unassembled WGS sequence"/>
</dbReference>
<feature type="compositionally biased region" description="Polar residues" evidence="1">
    <location>
        <begin position="310"/>
        <end position="325"/>
    </location>
</feature>
<feature type="compositionally biased region" description="Low complexity" evidence="1">
    <location>
        <begin position="97"/>
        <end position="118"/>
    </location>
</feature>
<feature type="region of interest" description="Disordered" evidence="1">
    <location>
        <begin position="246"/>
        <end position="325"/>
    </location>
</feature>
<feature type="compositionally biased region" description="Polar residues" evidence="1">
    <location>
        <begin position="246"/>
        <end position="264"/>
    </location>
</feature>
<feature type="region of interest" description="Disordered" evidence="1">
    <location>
        <begin position="183"/>
        <end position="202"/>
    </location>
</feature>